<accession>A0ABQ3V200</accession>
<dbReference type="Pfam" id="PF10706">
    <property type="entry name" value="Aminoglyc_resit"/>
    <property type="match status" value="1"/>
</dbReference>
<evidence type="ECO:0008006" key="3">
    <source>
        <dbReference type="Google" id="ProtNLM"/>
    </source>
</evidence>
<dbReference type="Proteomes" id="UP000654345">
    <property type="component" value="Unassembled WGS sequence"/>
</dbReference>
<proteinExistence type="predicted"/>
<dbReference type="InterPro" id="IPR019646">
    <property type="entry name" value="Aminoglyc_AdlTrfase"/>
</dbReference>
<name>A0ABQ3V200_9CHLR</name>
<comment type="caution">
    <text evidence="1">The sequence shown here is derived from an EMBL/GenBank/DDBJ whole genome shotgun (WGS) entry which is preliminary data.</text>
</comment>
<dbReference type="EMBL" id="BNJG01000003">
    <property type="protein sequence ID" value="GHO59179.1"/>
    <property type="molecule type" value="Genomic_DNA"/>
</dbReference>
<gene>
    <name evidence="1" type="ORF">KSB_76540</name>
</gene>
<sequence length="171" mass="19125">MNSRQLILLQEILTLCETKAISIWVRGGWAVDFALGQITREHEDIDLFAWAKDAERLVETLEQAGFSLQQGPPPEAQRDFTKDEESIQVALVGLNETGELIVAGGPAAGSLWPQGMLGSHRGQIGETVCLIVNPLVQIELKEQYPVWRPDLPHLPKHADDIARLRERFIIQ</sequence>
<dbReference type="RefSeq" id="WP_201375386.1">
    <property type="nucleotide sequence ID" value="NZ_BNJG01000003.1"/>
</dbReference>
<evidence type="ECO:0000313" key="2">
    <source>
        <dbReference type="Proteomes" id="UP000654345"/>
    </source>
</evidence>
<dbReference type="Gene3D" id="3.30.460.40">
    <property type="match status" value="1"/>
</dbReference>
<protein>
    <recommendedName>
        <fullName evidence="3">Aminoglycoside adenylyltransferase</fullName>
    </recommendedName>
</protein>
<reference evidence="1 2" key="1">
    <citation type="journal article" date="2021" name="Int. J. Syst. Evol. Microbiol.">
        <title>Reticulibacter mediterranei gen. nov., sp. nov., within the new family Reticulibacteraceae fam. nov., and Ktedonospora formicarum gen. nov., sp. nov., Ktedonobacter robiniae sp. nov., Dictyobacter formicarum sp. nov. and Dictyobacter arantiisoli sp. nov., belonging to the class Ktedonobacteria.</title>
        <authorList>
            <person name="Yabe S."/>
            <person name="Zheng Y."/>
            <person name="Wang C.M."/>
            <person name="Sakai Y."/>
            <person name="Abe K."/>
            <person name="Yokota A."/>
            <person name="Donadio S."/>
            <person name="Cavaletti L."/>
            <person name="Monciardini P."/>
        </authorList>
    </citation>
    <scope>NUCLEOTIDE SEQUENCE [LARGE SCALE GENOMIC DNA]</scope>
    <source>
        <strain evidence="1 2">SOSP1-30</strain>
    </source>
</reference>
<evidence type="ECO:0000313" key="1">
    <source>
        <dbReference type="EMBL" id="GHO59179.1"/>
    </source>
</evidence>
<keyword evidence="2" id="KW-1185">Reference proteome</keyword>
<organism evidence="1 2">
    <name type="scientific">Ktedonobacter robiniae</name>
    <dbReference type="NCBI Taxonomy" id="2778365"/>
    <lineage>
        <taxon>Bacteria</taxon>
        <taxon>Bacillati</taxon>
        <taxon>Chloroflexota</taxon>
        <taxon>Ktedonobacteria</taxon>
        <taxon>Ktedonobacterales</taxon>
        <taxon>Ktedonobacteraceae</taxon>
        <taxon>Ktedonobacter</taxon>
    </lineage>
</organism>